<organism evidence="1 2">
    <name type="scientific">Arthrobacter deserti</name>
    <dbReference type="NCBI Taxonomy" id="1742687"/>
    <lineage>
        <taxon>Bacteria</taxon>
        <taxon>Bacillati</taxon>
        <taxon>Actinomycetota</taxon>
        <taxon>Actinomycetes</taxon>
        <taxon>Micrococcales</taxon>
        <taxon>Micrococcaceae</taxon>
        <taxon>Arthrobacter</taxon>
    </lineage>
</organism>
<dbReference type="Gene3D" id="2.160.10.10">
    <property type="entry name" value="Hexapeptide repeat proteins"/>
    <property type="match status" value="1"/>
</dbReference>
<feature type="non-terminal residue" evidence="1">
    <location>
        <position position="1"/>
    </location>
</feature>
<dbReference type="InterPro" id="IPR011004">
    <property type="entry name" value="Trimer_LpxA-like_sf"/>
</dbReference>
<dbReference type="EMBL" id="JAAZSR010000560">
    <property type="protein sequence ID" value="NKX52489.1"/>
    <property type="molecule type" value="Genomic_DNA"/>
</dbReference>
<evidence type="ECO:0000313" key="2">
    <source>
        <dbReference type="Proteomes" id="UP000523795"/>
    </source>
</evidence>
<name>A0ABX1JVY7_9MICC</name>
<comment type="caution">
    <text evidence="1">The sequence shown here is derived from an EMBL/GenBank/DDBJ whole genome shotgun (WGS) entry which is preliminary data.</text>
</comment>
<evidence type="ECO:0000313" key="1">
    <source>
        <dbReference type="EMBL" id="NKX52489.1"/>
    </source>
</evidence>
<dbReference type="Proteomes" id="UP000523795">
    <property type="component" value="Unassembled WGS sequence"/>
</dbReference>
<dbReference type="SUPFAM" id="SSF51161">
    <property type="entry name" value="Trimeric LpxA-like enzymes"/>
    <property type="match status" value="1"/>
</dbReference>
<keyword evidence="2" id="KW-1185">Reference proteome</keyword>
<reference evidence="1 2" key="1">
    <citation type="submission" date="2020-04" db="EMBL/GenBank/DDBJ databases">
        <authorList>
            <person name="Liu S."/>
        </authorList>
    </citation>
    <scope>NUCLEOTIDE SEQUENCE [LARGE SCALE GENOMIC DNA]</scope>
    <source>
        <strain evidence="1 2">CGMCC 1.15091</strain>
    </source>
</reference>
<sequence>NGTPFKPLIWRLLGVRVGKRLYDDGMDMPEKTIVATGDYATSNGGGSIIQCHSLEDGVFKMDGTTLGNDVTLGVGVFVHYGITMADGAELEADSFLMKGTEVPPGALYGGNPARQLAAAPASVREVVHGG</sequence>
<proteinExistence type="predicted"/>
<accession>A0ABX1JVY7</accession>
<gene>
    <name evidence="1" type="ORF">HER39_18310</name>
</gene>
<protein>
    <submittedName>
        <fullName evidence="1">Peptide synthetase</fullName>
    </submittedName>
</protein>